<evidence type="ECO:0000256" key="1">
    <source>
        <dbReference type="SAM" id="Phobius"/>
    </source>
</evidence>
<organism evidence="3">
    <name type="scientific">Melampsora larici-populina (strain 98AG31 / pathotype 3-4-7)</name>
    <name type="common">Poplar leaf rust fungus</name>
    <dbReference type="NCBI Taxonomy" id="747676"/>
    <lineage>
        <taxon>Eukaryota</taxon>
        <taxon>Fungi</taxon>
        <taxon>Dikarya</taxon>
        <taxon>Basidiomycota</taxon>
        <taxon>Pucciniomycotina</taxon>
        <taxon>Pucciniomycetes</taxon>
        <taxon>Pucciniales</taxon>
        <taxon>Melampsoraceae</taxon>
        <taxon>Melampsora</taxon>
    </lineage>
</organism>
<gene>
    <name evidence="2" type="ORF">MELLADRAFT_106149</name>
</gene>
<keyword evidence="3" id="KW-1185">Reference proteome</keyword>
<evidence type="ECO:0000313" key="3">
    <source>
        <dbReference type="Proteomes" id="UP000001072"/>
    </source>
</evidence>
<keyword evidence="1" id="KW-1133">Transmembrane helix</keyword>
<name>F4RKJ8_MELLP</name>
<dbReference type="GeneID" id="18922815"/>
<reference evidence="3" key="1">
    <citation type="journal article" date="2011" name="Proc. Natl. Acad. Sci. U.S.A.">
        <title>Obligate biotrophy features unraveled by the genomic analysis of rust fungi.</title>
        <authorList>
            <person name="Duplessis S."/>
            <person name="Cuomo C.A."/>
            <person name="Lin Y.-C."/>
            <person name="Aerts A."/>
            <person name="Tisserant E."/>
            <person name="Veneault-Fourrey C."/>
            <person name="Joly D.L."/>
            <person name="Hacquard S."/>
            <person name="Amselem J."/>
            <person name="Cantarel B.L."/>
            <person name="Chiu R."/>
            <person name="Coutinho P.M."/>
            <person name="Feau N."/>
            <person name="Field M."/>
            <person name="Frey P."/>
            <person name="Gelhaye E."/>
            <person name="Goldberg J."/>
            <person name="Grabherr M.G."/>
            <person name="Kodira C.D."/>
            <person name="Kohler A."/>
            <person name="Kuees U."/>
            <person name="Lindquist E.A."/>
            <person name="Lucas S.M."/>
            <person name="Mago R."/>
            <person name="Mauceli E."/>
            <person name="Morin E."/>
            <person name="Murat C."/>
            <person name="Pangilinan J.L."/>
            <person name="Park R."/>
            <person name="Pearson M."/>
            <person name="Quesneville H."/>
            <person name="Rouhier N."/>
            <person name="Sakthikumar S."/>
            <person name="Salamov A.A."/>
            <person name="Schmutz J."/>
            <person name="Selles B."/>
            <person name="Shapiro H."/>
            <person name="Tanguay P."/>
            <person name="Tuskan G.A."/>
            <person name="Henrissat B."/>
            <person name="Van de Peer Y."/>
            <person name="Rouze P."/>
            <person name="Ellis J.G."/>
            <person name="Dodds P.N."/>
            <person name="Schein J.E."/>
            <person name="Zhong S."/>
            <person name="Hamelin R.C."/>
            <person name="Grigoriev I.V."/>
            <person name="Szabo L.J."/>
            <person name="Martin F."/>
        </authorList>
    </citation>
    <scope>NUCLEOTIDE SEQUENCE [LARGE SCALE GENOMIC DNA]</scope>
    <source>
        <strain evidence="3">98AG31 / pathotype 3-4-7</strain>
    </source>
</reference>
<dbReference type="KEGG" id="mlr:MELLADRAFT_106149"/>
<dbReference type="AlphaFoldDB" id="F4RKJ8"/>
<protein>
    <submittedName>
        <fullName evidence="2">Uncharacterized protein</fullName>
    </submittedName>
</protein>
<evidence type="ECO:0000313" key="2">
    <source>
        <dbReference type="EMBL" id="EGG07106.1"/>
    </source>
</evidence>
<accession>F4RKJ8</accession>
<dbReference type="HOGENOM" id="CLU_852791_0_0_1"/>
<feature type="transmembrane region" description="Helical" evidence="1">
    <location>
        <begin position="255"/>
        <end position="278"/>
    </location>
</feature>
<dbReference type="eggNOG" id="ENOG502T00E">
    <property type="taxonomic scope" value="Eukaryota"/>
</dbReference>
<keyword evidence="1" id="KW-0812">Transmembrane</keyword>
<proteinExistence type="predicted"/>
<feature type="transmembrane region" description="Helical" evidence="1">
    <location>
        <begin position="170"/>
        <end position="191"/>
    </location>
</feature>
<feature type="transmembrane region" description="Helical" evidence="1">
    <location>
        <begin position="76"/>
        <end position="97"/>
    </location>
</feature>
<dbReference type="EMBL" id="GL883105">
    <property type="protein sequence ID" value="EGG07106.1"/>
    <property type="molecule type" value="Genomic_DNA"/>
</dbReference>
<dbReference type="InParanoid" id="F4RKJ8"/>
<feature type="transmembrane region" description="Helical" evidence="1">
    <location>
        <begin position="212"/>
        <end position="235"/>
    </location>
</feature>
<feature type="transmembrane region" description="Helical" evidence="1">
    <location>
        <begin position="109"/>
        <end position="129"/>
    </location>
</feature>
<dbReference type="VEuPathDB" id="FungiDB:MELLADRAFT_106149"/>
<sequence length="326" mass="36160">MGCPWSGCFLFGCGSVWTLESSASYSTSEFGKGSMGYPRAGTGIVSHDAQRFDCAIFLGLLAGCFVVWRHRPYRSLSIYILATGCFTTFLGFAVRAGISTNPDPSRVSFMVECMLFVIGQLCFLDVWVMRTRDELVDGVSEHEGVDLQAHESPRTWLLAAKHDWDTRLALASRLLIIPLCLLLYLVGYAILPGPQDVRFNSQESLKVRANEHSALGGASFLPLSILAIMDIVLVMKACLYSPAWLPTLLLFVASIMLWIPALWFGFTQAVCIMILLFLTRRPALWAYREPPEGTTPDQPPLPKYAYVPARWTRGGTERMVETAEAG</sequence>
<keyword evidence="1" id="KW-0472">Membrane</keyword>
<dbReference type="Proteomes" id="UP000001072">
    <property type="component" value="Unassembled WGS sequence"/>
</dbReference>
<feature type="transmembrane region" description="Helical" evidence="1">
    <location>
        <begin position="52"/>
        <end position="70"/>
    </location>
</feature>
<dbReference type="OrthoDB" id="2505614at2759"/>
<dbReference type="RefSeq" id="XP_007409548.1">
    <property type="nucleotide sequence ID" value="XM_007409486.1"/>
</dbReference>